<dbReference type="PANTHER" id="PTHR37312">
    <property type="entry name" value="MEMBRANE-BOUND ACYLTRANSFERASE YKRP-RELATED"/>
    <property type="match status" value="1"/>
</dbReference>
<keyword evidence="1" id="KW-1133">Transmembrane helix</keyword>
<name>A0A1M7JI33_XYLRU</name>
<keyword evidence="1" id="KW-0472">Membrane</keyword>
<evidence type="ECO:0000313" key="4">
    <source>
        <dbReference type="Proteomes" id="UP000184280"/>
    </source>
</evidence>
<protein>
    <submittedName>
        <fullName evidence="3">Fucose 4-O-acetylase</fullName>
    </submittedName>
</protein>
<dbReference type="GO" id="GO:0016747">
    <property type="term" value="F:acyltransferase activity, transferring groups other than amino-acyl groups"/>
    <property type="evidence" value="ECO:0007669"/>
    <property type="project" value="InterPro"/>
</dbReference>
<dbReference type="RefSeq" id="WP_081372915.1">
    <property type="nucleotide sequence ID" value="NZ_FRCJ01000004.1"/>
</dbReference>
<feature type="transmembrane region" description="Helical" evidence="1">
    <location>
        <begin position="169"/>
        <end position="194"/>
    </location>
</feature>
<evidence type="ECO:0000313" key="3">
    <source>
        <dbReference type="EMBL" id="SHM52618.1"/>
    </source>
</evidence>
<dbReference type="Proteomes" id="UP000184280">
    <property type="component" value="Unassembled WGS sequence"/>
</dbReference>
<dbReference type="InterPro" id="IPR052734">
    <property type="entry name" value="Nod_factor_acetyltransferase"/>
</dbReference>
<dbReference type="AlphaFoldDB" id="A0A1M7JI33"/>
<feature type="transmembrane region" description="Helical" evidence="1">
    <location>
        <begin position="308"/>
        <end position="332"/>
    </location>
</feature>
<organism evidence="3 4">
    <name type="scientific">Xylanibacter ruminicola</name>
    <name type="common">Prevotella ruminicola</name>
    <dbReference type="NCBI Taxonomy" id="839"/>
    <lineage>
        <taxon>Bacteria</taxon>
        <taxon>Pseudomonadati</taxon>
        <taxon>Bacteroidota</taxon>
        <taxon>Bacteroidia</taxon>
        <taxon>Bacteroidales</taxon>
        <taxon>Prevotellaceae</taxon>
        <taxon>Xylanibacter</taxon>
    </lineage>
</organism>
<proteinExistence type="predicted"/>
<feature type="domain" description="Acyltransferase 3" evidence="2">
    <location>
        <begin position="7"/>
        <end position="323"/>
    </location>
</feature>
<feature type="transmembrane region" description="Helical" evidence="1">
    <location>
        <begin position="63"/>
        <end position="85"/>
    </location>
</feature>
<gene>
    <name evidence="3" type="ORF">SAMN04488494_2070</name>
</gene>
<sequence>MHKNRLNWIDATKGFAMLLVIWGHVQETSPLYLYVTSFHVPLFLVVSGMLFAINGRVGGGKSLFFKLIKPYLTFSIIAIVAYLIRDYLTGGNYLDNLLLNCYKTITGYGIHALWFIPSYFIACTVYKYVFSKSKWVNILWMMAFVLVGIGGSELIHYLESSSRLSDYFYYPFVGFVRGLTCTFYIFVGSILWHILTALKRFRKDKLAMILIMLLCLVGSYFSSQNLSDANFSLLRLGSHSVMNYVSGLLGAVGVAMLFYMLKMIRLRSLEYIGRNSLTIMGTHMSMLFTIIATAIMIRVWPIETQPGFTYYLWGLGCVAIVMLLEIPTIWIFNNKLKFLISRI</sequence>
<dbReference type="EMBL" id="FRCJ01000004">
    <property type="protein sequence ID" value="SHM52618.1"/>
    <property type="molecule type" value="Genomic_DNA"/>
</dbReference>
<evidence type="ECO:0000256" key="1">
    <source>
        <dbReference type="SAM" id="Phobius"/>
    </source>
</evidence>
<dbReference type="OrthoDB" id="9816048at2"/>
<dbReference type="Pfam" id="PF01757">
    <property type="entry name" value="Acyl_transf_3"/>
    <property type="match status" value="1"/>
</dbReference>
<feature type="transmembrane region" description="Helical" evidence="1">
    <location>
        <begin position="138"/>
        <end position="157"/>
    </location>
</feature>
<reference evidence="3 4" key="1">
    <citation type="submission" date="2016-11" db="EMBL/GenBank/DDBJ databases">
        <authorList>
            <person name="Jaros S."/>
            <person name="Januszkiewicz K."/>
            <person name="Wedrychowicz H."/>
        </authorList>
    </citation>
    <scope>NUCLEOTIDE SEQUENCE [LARGE SCALE GENOMIC DNA]</scope>
    <source>
        <strain evidence="3 4">BPI-34</strain>
    </source>
</reference>
<keyword evidence="1" id="KW-0812">Transmembrane</keyword>
<feature type="transmembrane region" description="Helical" evidence="1">
    <location>
        <begin position="282"/>
        <end position="302"/>
    </location>
</feature>
<evidence type="ECO:0000259" key="2">
    <source>
        <dbReference type="Pfam" id="PF01757"/>
    </source>
</evidence>
<dbReference type="PANTHER" id="PTHR37312:SF1">
    <property type="entry name" value="MEMBRANE-BOUND ACYLTRANSFERASE YKRP-RELATED"/>
    <property type="match status" value="1"/>
</dbReference>
<accession>A0A1M7JI33</accession>
<feature type="transmembrane region" description="Helical" evidence="1">
    <location>
        <begin position="105"/>
        <end position="126"/>
    </location>
</feature>
<feature type="transmembrane region" description="Helical" evidence="1">
    <location>
        <begin position="31"/>
        <end position="51"/>
    </location>
</feature>
<feature type="transmembrane region" description="Helical" evidence="1">
    <location>
        <begin position="206"/>
        <end position="222"/>
    </location>
</feature>
<dbReference type="InterPro" id="IPR002656">
    <property type="entry name" value="Acyl_transf_3_dom"/>
</dbReference>
<feature type="transmembrane region" description="Helical" evidence="1">
    <location>
        <begin position="242"/>
        <end position="261"/>
    </location>
</feature>